<reference evidence="3 4" key="1">
    <citation type="submission" date="2015-06" db="EMBL/GenBank/DDBJ databases">
        <title>Draft genome of the ant-associated black yeast Phialophora attae CBS 131958.</title>
        <authorList>
            <person name="Moreno L.F."/>
            <person name="Stielow B.J."/>
            <person name="de Hoog S."/>
            <person name="Vicente V.A."/>
            <person name="Weiss V.A."/>
            <person name="de Vries M."/>
            <person name="Cruz L.M."/>
            <person name="Souza E.M."/>
        </authorList>
    </citation>
    <scope>NUCLEOTIDE SEQUENCE [LARGE SCALE GENOMIC DNA]</scope>
    <source>
        <strain evidence="3 4">CBS 131958</strain>
    </source>
</reference>
<protein>
    <recommendedName>
        <fullName evidence="2">HAUS augmin-like complex subunit 6 N-terminal domain-containing protein</fullName>
    </recommendedName>
</protein>
<dbReference type="AlphaFoldDB" id="A0A0N0NJT5"/>
<feature type="region of interest" description="Disordered" evidence="1">
    <location>
        <begin position="403"/>
        <end position="461"/>
    </location>
</feature>
<feature type="compositionally biased region" description="Polar residues" evidence="1">
    <location>
        <begin position="486"/>
        <end position="500"/>
    </location>
</feature>
<feature type="domain" description="HAUS augmin-like complex subunit 6 N-terminal" evidence="2">
    <location>
        <begin position="32"/>
        <end position="225"/>
    </location>
</feature>
<keyword evidence="4" id="KW-1185">Reference proteome</keyword>
<dbReference type="EMBL" id="LFJN01000024">
    <property type="protein sequence ID" value="KPI37351.1"/>
    <property type="molecule type" value="Genomic_DNA"/>
</dbReference>
<feature type="region of interest" description="Disordered" evidence="1">
    <location>
        <begin position="1"/>
        <end position="23"/>
    </location>
</feature>
<gene>
    <name evidence="3" type="ORF">AB675_10253</name>
</gene>
<dbReference type="VEuPathDB" id="FungiDB:AB675_10253"/>
<evidence type="ECO:0000259" key="2">
    <source>
        <dbReference type="Pfam" id="PF14661"/>
    </source>
</evidence>
<name>A0A0N0NJT5_9EURO</name>
<dbReference type="InterPro" id="IPR028163">
    <property type="entry name" value="HAUS_6_N"/>
</dbReference>
<sequence>MISSTTTRPPARKPLYDGQQQSWPSHGNVASFIRCLHLLDLDLRDDWPHINVQTFSTKSALQNLQLRIRAVEWSLYRLIELWDDRIARDKLQPFFPPQSVLQSQNLRAALLRVLTEFKSNGMLPKDTVLRKTTFDECKGEKFEELLFTVAQATLRKVASRSLGYQATDLNVDADHLVPLIIAHKAVLSKVLHERHVVIKNAQERQQSILTAREDIDERRTWLQAHPPPGHDRRDEVESLLRTAWSGDQKWITALLQASPMQLASGRSLDNSRIAPSNSLSEMQHRVTQQQTYLKRLRHFKDSLPTSAASGGQTSQPPNKPVIPLLRFDEHKQLTGQHFVDEKMCDKTSISVRADEMLSRLKHDLLDDLSLTEGFSQHCSAQSSTEHMDNVSNSLASHIEPKTIVDQTSDSSERSWLKGPSTPAVPRRAPDLKEPPNADALAENRQAHSPVSTDGPSTLPCSSFEEALPALTLAERTRMSMADVASSAPSAKRPQQNGHSTSPDRRPPVEKPPNMSAPASEPTSNLVERTRKSMALATVKPTVPDVVREPKASRASQLYPVNPFETPRRQVSAFEGTPQSNGSTPRESLFSDDVDMRSVFKSRPKIATSPMLSPDRSVFPSDGQDLELEDGSGHD</sequence>
<evidence type="ECO:0000313" key="4">
    <source>
        <dbReference type="Proteomes" id="UP000038010"/>
    </source>
</evidence>
<organism evidence="3 4">
    <name type="scientific">Cyphellophora attinorum</name>
    <dbReference type="NCBI Taxonomy" id="1664694"/>
    <lineage>
        <taxon>Eukaryota</taxon>
        <taxon>Fungi</taxon>
        <taxon>Dikarya</taxon>
        <taxon>Ascomycota</taxon>
        <taxon>Pezizomycotina</taxon>
        <taxon>Eurotiomycetes</taxon>
        <taxon>Chaetothyriomycetidae</taxon>
        <taxon>Chaetothyriales</taxon>
        <taxon>Cyphellophoraceae</taxon>
        <taxon>Cyphellophora</taxon>
    </lineage>
</organism>
<dbReference type="Proteomes" id="UP000038010">
    <property type="component" value="Unassembled WGS sequence"/>
</dbReference>
<accession>A0A0N0NJT5</accession>
<evidence type="ECO:0000256" key="1">
    <source>
        <dbReference type="SAM" id="MobiDB-lite"/>
    </source>
</evidence>
<proteinExistence type="predicted"/>
<dbReference type="OrthoDB" id="5575722at2759"/>
<evidence type="ECO:0000313" key="3">
    <source>
        <dbReference type="EMBL" id="KPI37351.1"/>
    </source>
</evidence>
<dbReference type="STRING" id="1664694.A0A0N0NJT5"/>
<comment type="caution">
    <text evidence="3">The sequence shown here is derived from an EMBL/GenBank/DDBJ whole genome shotgun (WGS) entry which is preliminary data.</text>
</comment>
<feature type="region of interest" description="Disordered" evidence="1">
    <location>
        <begin position="546"/>
        <end position="634"/>
    </location>
</feature>
<feature type="region of interest" description="Disordered" evidence="1">
    <location>
        <begin position="479"/>
        <end position="526"/>
    </location>
</feature>
<feature type="compositionally biased region" description="Polar residues" evidence="1">
    <location>
        <begin position="446"/>
        <end position="460"/>
    </location>
</feature>
<dbReference type="Pfam" id="PF14661">
    <property type="entry name" value="HAUS6_N"/>
    <property type="match status" value="1"/>
</dbReference>
<dbReference type="RefSeq" id="XP_017997314.1">
    <property type="nucleotide sequence ID" value="XM_018139011.1"/>
</dbReference>
<feature type="compositionally biased region" description="Acidic residues" evidence="1">
    <location>
        <begin position="623"/>
        <end position="634"/>
    </location>
</feature>
<feature type="compositionally biased region" description="Polar residues" evidence="1">
    <location>
        <begin position="576"/>
        <end position="585"/>
    </location>
</feature>
<dbReference type="GeneID" id="28730891"/>